<sequence length="459" mass="50550">MKALIAGMAALAVPLALVAPPAHAAHISHVPRATTGPPGGGSGSASASAAGDWRLVAAEPFNRRLDDGRTAWSRDDDGPGSPYNVDIYDNDGAFFDTMGGPAFRKQLATFDTYRKSFPFGSNGWLTAELAARDNDRDGRPDAPPTLTTGGGVARMNEPSHKGGVIVRSTRPLPSEYRVEVTLRGLDFGGKRNGTWDYPDGRINGYSPEGCKTNFPWAGGGDFSRPECSWVDVRKDSNGFYFMSIMDYARPAPHNNTFVHTHRKVAMDGYNRYNYTGSGLRMCNPAARQYENYGQSSGNGVNAIFMTDDDRYTDQPGTEYLMQSECGFAKGGAIVSQVDLRPELLPKESYRFAIERRNGAYTMEMSGVFAHVGKATYRYTRDFVQDGEPIWHYNQKAAEYDGRFNSDRTWKGPGGTLVEKDRWPAGSAYPDSFMIGDPHMNFYEGKAEIDDLRLYVPTGK</sequence>
<gene>
    <name evidence="3" type="ORF">J4573_43515</name>
</gene>
<accession>A0A939PSL5</accession>
<proteinExistence type="predicted"/>
<reference evidence="3" key="1">
    <citation type="submission" date="2021-03" db="EMBL/GenBank/DDBJ databases">
        <authorList>
            <person name="Kanchanasin P."/>
            <person name="Saeng-In P."/>
            <person name="Phongsopitanun W."/>
            <person name="Yuki M."/>
            <person name="Kudo T."/>
            <person name="Ohkuma M."/>
            <person name="Tanasupawat S."/>
        </authorList>
    </citation>
    <scope>NUCLEOTIDE SEQUENCE</scope>
    <source>
        <strain evidence="3">GKU 128</strain>
    </source>
</reference>
<evidence type="ECO:0000256" key="1">
    <source>
        <dbReference type="SAM" id="MobiDB-lite"/>
    </source>
</evidence>
<feature type="chain" id="PRO_5036853584" evidence="2">
    <location>
        <begin position="25"/>
        <end position="459"/>
    </location>
</feature>
<dbReference type="RefSeq" id="WP_208262118.1">
    <property type="nucleotide sequence ID" value="NZ_JAGEOJ010000024.1"/>
</dbReference>
<protein>
    <submittedName>
        <fullName evidence="3">Uncharacterized protein</fullName>
    </submittedName>
</protein>
<feature type="region of interest" description="Disordered" evidence="1">
    <location>
        <begin position="29"/>
        <end position="48"/>
    </location>
</feature>
<feature type="signal peptide" evidence="2">
    <location>
        <begin position="1"/>
        <end position="24"/>
    </location>
</feature>
<dbReference type="AlphaFoldDB" id="A0A939PSL5"/>
<evidence type="ECO:0000256" key="2">
    <source>
        <dbReference type="SAM" id="SignalP"/>
    </source>
</evidence>
<dbReference type="EMBL" id="JAGEOJ010000024">
    <property type="protein sequence ID" value="MBO2454021.1"/>
    <property type="molecule type" value="Genomic_DNA"/>
</dbReference>
<name>A0A939PSL5_9ACTN</name>
<keyword evidence="4" id="KW-1185">Reference proteome</keyword>
<feature type="region of interest" description="Disordered" evidence="1">
    <location>
        <begin position="133"/>
        <end position="163"/>
    </location>
</feature>
<organism evidence="3 4">
    <name type="scientific">Actinomadura barringtoniae</name>
    <dbReference type="NCBI Taxonomy" id="1427535"/>
    <lineage>
        <taxon>Bacteria</taxon>
        <taxon>Bacillati</taxon>
        <taxon>Actinomycetota</taxon>
        <taxon>Actinomycetes</taxon>
        <taxon>Streptosporangiales</taxon>
        <taxon>Thermomonosporaceae</taxon>
        <taxon>Actinomadura</taxon>
    </lineage>
</organism>
<evidence type="ECO:0000313" key="4">
    <source>
        <dbReference type="Proteomes" id="UP000669179"/>
    </source>
</evidence>
<evidence type="ECO:0000313" key="3">
    <source>
        <dbReference type="EMBL" id="MBO2454021.1"/>
    </source>
</evidence>
<keyword evidence="2" id="KW-0732">Signal</keyword>
<comment type="caution">
    <text evidence="3">The sequence shown here is derived from an EMBL/GenBank/DDBJ whole genome shotgun (WGS) entry which is preliminary data.</text>
</comment>
<dbReference type="Proteomes" id="UP000669179">
    <property type="component" value="Unassembled WGS sequence"/>
</dbReference>